<reference evidence="11 12" key="1">
    <citation type="submission" date="2020-09" db="EMBL/GenBank/DDBJ databases">
        <title>De no assembly of potato wild relative species, Solanum commersonii.</title>
        <authorList>
            <person name="Cho K."/>
        </authorList>
    </citation>
    <scope>NUCLEOTIDE SEQUENCE [LARGE SCALE GENOMIC DNA]</scope>
    <source>
        <strain evidence="11">LZ3.2</strain>
        <tissue evidence="11">Leaf</tissue>
    </source>
</reference>
<dbReference type="GO" id="GO:0004497">
    <property type="term" value="F:monooxygenase activity"/>
    <property type="evidence" value="ECO:0007669"/>
    <property type="project" value="UniProtKB-KW"/>
</dbReference>
<comment type="subcellular location">
    <subcellularLocation>
        <location evidence="1">Membrane</location>
    </subcellularLocation>
</comment>
<dbReference type="AlphaFoldDB" id="A0A9J5Y4N9"/>
<accession>A0A9J5Y4N9</accession>
<comment type="similarity">
    <text evidence="2">Belongs to the cytochrome P450 family.</text>
</comment>
<evidence type="ECO:0000256" key="5">
    <source>
        <dbReference type="ARBA" id="ARBA00022723"/>
    </source>
</evidence>
<organism evidence="11 12">
    <name type="scientific">Solanum commersonii</name>
    <name type="common">Commerson's wild potato</name>
    <name type="synonym">Commerson's nightshade</name>
    <dbReference type="NCBI Taxonomy" id="4109"/>
    <lineage>
        <taxon>Eukaryota</taxon>
        <taxon>Viridiplantae</taxon>
        <taxon>Streptophyta</taxon>
        <taxon>Embryophyta</taxon>
        <taxon>Tracheophyta</taxon>
        <taxon>Spermatophyta</taxon>
        <taxon>Magnoliopsida</taxon>
        <taxon>eudicotyledons</taxon>
        <taxon>Gunneridae</taxon>
        <taxon>Pentapetalae</taxon>
        <taxon>asterids</taxon>
        <taxon>lamiids</taxon>
        <taxon>Solanales</taxon>
        <taxon>Solanaceae</taxon>
        <taxon>Solanoideae</taxon>
        <taxon>Solaneae</taxon>
        <taxon>Solanum</taxon>
    </lineage>
</organism>
<evidence type="ECO:0000256" key="8">
    <source>
        <dbReference type="ARBA" id="ARBA00023004"/>
    </source>
</evidence>
<evidence type="ECO:0000256" key="6">
    <source>
        <dbReference type="ARBA" id="ARBA00022989"/>
    </source>
</evidence>
<keyword evidence="4" id="KW-0812">Transmembrane</keyword>
<comment type="caution">
    <text evidence="11">The sequence shown here is derived from an EMBL/GenBank/DDBJ whole genome shotgun (WGS) entry which is preliminary data.</text>
</comment>
<protein>
    <recommendedName>
        <fullName evidence="13">Cytochrome P450</fullName>
    </recommendedName>
</protein>
<dbReference type="GO" id="GO:0016705">
    <property type="term" value="F:oxidoreductase activity, acting on paired donors, with incorporation or reduction of molecular oxygen"/>
    <property type="evidence" value="ECO:0007669"/>
    <property type="project" value="InterPro"/>
</dbReference>
<keyword evidence="5" id="KW-0479">Metal-binding</keyword>
<keyword evidence="6" id="KW-1133">Transmembrane helix</keyword>
<evidence type="ECO:0000256" key="7">
    <source>
        <dbReference type="ARBA" id="ARBA00023002"/>
    </source>
</evidence>
<dbReference type="Proteomes" id="UP000824120">
    <property type="component" value="Chromosome 7"/>
</dbReference>
<evidence type="ECO:0000256" key="3">
    <source>
        <dbReference type="ARBA" id="ARBA00022617"/>
    </source>
</evidence>
<dbReference type="PANTHER" id="PTHR24282:SF20">
    <property type="entry name" value="CYTOCHROME P450 CYP749A22-LIKE"/>
    <property type="match status" value="1"/>
</dbReference>
<dbReference type="OrthoDB" id="1470350at2759"/>
<evidence type="ECO:0000256" key="1">
    <source>
        <dbReference type="ARBA" id="ARBA00004370"/>
    </source>
</evidence>
<evidence type="ECO:0000256" key="2">
    <source>
        <dbReference type="ARBA" id="ARBA00010617"/>
    </source>
</evidence>
<keyword evidence="10" id="KW-0472">Membrane</keyword>
<gene>
    <name evidence="11" type="ORF">H5410_036186</name>
</gene>
<keyword evidence="3" id="KW-0349">Heme</keyword>
<evidence type="ECO:0000256" key="9">
    <source>
        <dbReference type="ARBA" id="ARBA00023033"/>
    </source>
</evidence>
<keyword evidence="8" id="KW-0408">Iron</keyword>
<keyword evidence="9" id="KW-0503">Monooxygenase</keyword>
<dbReference type="GO" id="GO:0005506">
    <property type="term" value="F:iron ion binding"/>
    <property type="evidence" value="ECO:0007669"/>
    <property type="project" value="InterPro"/>
</dbReference>
<evidence type="ECO:0000256" key="4">
    <source>
        <dbReference type="ARBA" id="ARBA00022692"/>
    </source>
</evidence>
<evidence type="ECO:0008006" key="13">
    <source>
        <dbReference type="Google" id="ProtNLM"/>
    </source>
</evidence>
<dbReference type="EMBL" id="JACXVP010000007">
    <property type="protein sequence ID" value="KAG5594954.1"/>
    <property type="molecule type" value="Genomic_DNA"/>
</dbReference>
<evidence type="ECO:0000256" key="10">
    <source>
        <dbReference type="ARBA" id="ARBA00023136"/>
    </source>
</evidence>
<dbReference type="InterPro" id="IPR050665">
    <property type="entry name" value="Cytochrome_P450_Monooxygen"/>
</dbReference>
<keyword evidence="12" id="KW-1185">Reference proteome</keyword>
<sequence length="211" mass="24429">MISKTAFGNNCLEGKNIFQMLMKLTFLVSKNAHKTRSPVIREEEKISEEHNFGSDFLGKLLDVQELLFCWPGDNIFFAQMDNLLTSYKQGKVPNANGLSRLKIMNMILDESLRLYPPIPFIKRKFELGVVKDTNNNLVAFFLFVYGPRTYLGLNFAMIEAKISLSMILQRYMFTISPTYAHSHVQLYMLRPQHGVKIILHKSSYIYIYIKA</sequence>
<dbReference type="InterPro" id="IPR036396">
    <property type="entry name" value="Cyt_P450_sf"/>
</dbReference>
<dbReference type="Gene3D" id="1.10.630.10">
    <property type="entry name" value="Cytochrome P450"/>
    <property type="match status" value="2"/>
</dbReference>
<dbReference type="PANTHER" id="PTHR24282">
    <property type="entry name" value="CYTOCHROME P450 FAMILY MEMBER"/>
    <property type="match status" value="1"/>
</dbReference>
<proteinExistence type="inferred from homology"/>
<evidence type="ECO:0000313" key="12">
    <source>
        <dbReference type="Proteomes" id="UP000824120"/>
    </source>
</evidence>
<name>A0A9J5Y4N9_SOLCO</name>
<dbReference type="SUPFAM" id="SSF48264">
    <property type="entry name" value="Cytochrome P450"/>
    <property type="match status" value="1"/>
</dbReference>
<evidence type="ECO:0000313" key="11">
    <source>
        <dbReference type="EMBL" id="KAG5594954.1"/>
    </source>
</evidence>
<dbReference type="GO" id="GO:0020037">
    <property type="term" value="F:heme binding"/>
    <property type="evidence" value="ECO:0007669"/>
    <property type="project" value="InterPro"/>
</dbReference>
<keyword evidence="7" id="KW-0560">Oxidoreductase</keyword>
<dbReference type="GO" id="GO:0016020">
    <property type="term" value="C:membrane"/>
    <property type="evidence" value="ECO:0007669"/>
    <property type="project" value="UniProtKB-SubCell"/>
</dbReference>